<dbReference type="OrthoDB" id="9784166at2"/>
<reference evidence="2 3" key="1">
    <citation type="submission" date="2019-08" db="EMBL/GenBank/DDBJ databases">
        <title>Deep-cultivation of Planctomycetes and their phenomic and genomic characterization uncovers novel biology.</title>
        <authorList>
            <person name="Wiegand S."/>
            <person name="Jogler M."/>
            <person name="Boedeker C."/>
            <person name="Pinto D."/>
            <person name="Vollmers J."/>
            <person name="Rivas-Marin E."/>
            <person name="Kohn T."/>
            <person name="Peeters S.H."/>
            <person name="Heuer A."/>
            <person name="Rast P."/>
            <person name="Oberbeckmann S."/>
            <person name="Bunk B."/>
            <person name="Jeske O."/>
            <person name="Meyerdierks A."/>
            <person name="Storesund J.E."/>
            <person name="Kallscheuer N."/>
            <person name="Luecker S."/>
            <person name="Lage O.M."/>
            <person name="Pohl T."/>
            <person name="Merkel B.J."/>
            <person name="Hornburger P."/>
            <person name="Mueller R.-W."/>
            <person name="Bruemmer F."/>
            <person name="Labrenz M."/>
            <person name="Spormann A.M."/>
            <person name="Op Den Camp H."/>
            <person name="Overmann J."/>
            <person name="Amann R."/>
            <person name="Jetten M.S.M."/>
            <person name="Mascher T."/>
            <person name="Medema M.H."/>
            <person name="Devos D.P."/>
            <person name="Kaster A.-K."/>
            <person name="Ovreas L."/>
            <person name="Rohde M."/>
            <person name="Galperin M.Y."/>
            <person name="Jogler C."/>
        </authorList>
    </citation>
    <scope>NUCLEOTIDE SEQUENCE [LARGE SCALE GENOMIC DNA]</scope>
    <source>
        <strain evidence="2 3">LF1</strain>
    </source>
</reference>
<dbReference type="CDD" id="cd24032">
    <property type="entry name" value="ASKHA_NBD_TsaB"/>
    <property type="match status" value="1"/>
</dbReference>
<dbReference type="Pfam" id="PF00814">
    <property type="entry name" value="TsaD"/>
    <property type="match status" value="1"/>
</dbReference>
<dbReference type="GO" id="GO:0005829">
    <property type="term" value="C:cytosol"/>
    <property type="evidence" value="ECO:0007669"/>
    <property type="project" value="TreeGrafter"/>
</dbReference>
<dbReference type="InterPro" id="IPR043129">
    <property type="entry name" value="ATPase_NBD"/>
</dbReference>
<dbReference type="PANTHER" id="PTHR11735:SF11">
    <property type="entry name" value="TRNA THREONYLCARBAMOYLADENOSINE BIOSYNTHESIS PROTEIN TSAB"/>
    <property type="match status" value="1"/>
</dbReference>
<dbReference type="Gene3D" id="3.30.420.40">
    <property type="match status" value="1"/>
</dbReference>
<evidence type="ECO:0000313" key="3">
    <source>
        <dbReference type="Proteomes" id="UP000322699"/>
    </source>
</evidence>
<dbReference type="PANTHER" id="PTHR11735">
    <property type="entry name" value="TRNA N6-ADENOSINE THREONYLCARBAMOYLTRANSFERASE"/>
    <property type="match status" value="1"/>
</dbReference>
<evidence type="ECO:0000313" key="2">
    <source>
        <dbReference type="EMBL" id="KAA1258743.1"/>
    </source>
</evidence>
<dbReference type="SUPFAM" id="SSF53067">
    <property type="entry name" value="Actin-like ATPase domain"/>
    <property type="match status" value="1"/>
</dbReference>
<dbReference type="InterPro" id="IPR022496">
    <property type="entry name" value="T6A_TsaB"/>
</dbReference>
<gene>
    <name evidence="2" type="primary">tsaB</name>
    <name evidence="2" type="ORF">LF1_12660</name>
</gene>
<comment type="caution">
    <text evidence="2">The sequence shown here is derived from an EMBL/GenBank/DDBJ whole genome shotgun (WGS) entry which is preliminary data.</text>
</comment>
<proteinExistence type="predicted"/>
<dbReference type="RefSeq" id="WP_068266747.1">
    <property type="nucleotide sequence ID" value="NZ_LWSK01000129.1"/>
</dbReference>
<dbReference type="EMBL" id="VRLW01000001">
    <property type="protein sequence ID" value="KAA1258743.1"/>
    <property type="molecule type" value="Genomic_DNA"/>
</dbReference>
<keyword evidence="3" id="KW-1185">Reference proteome</keyword>
<dbReference type="GO" id="GO:0002949">
    <property type="term" value="P:tRNA threonylcarbamoyladenosine modification"/>
    <property type="evidence" value="ECO:0007669"/>
    <property type="project" value="InterPro"/>
</dbReference>
<dbReference type="NCBIfam" id="TIGR03725">
    <property type="entry name" value="T6A_YeaZ"/>
    <property type="match status" value="1"/>
</dbReference>
<sequence length="272" mass="29299">MQLAIETTGRQGSVALLDRDAVIAFANLPSQHRTAMMLAPEIKRLMESAEINPDAVKLVSVAIGPGSFTGLRVGVTTAKTLSFAWEIPLVAVGSLAAIAAETFRCHSAANQICVAIEAYRGQAYTADFAREDFLGDQVCDRVLAASAIDRKELRTVGIMSGGKIGSESRQDFRFVELPKLLASFATPLIVPTELNDQIADRTGDVFTAGDQKLFSHPSNFLQRECDAIGVGILARRLAEHGQWSDSMTIAPTYLKPSAAEENKSCAAEEKQQ</sequence>
<name>A0A5B1CGU0_9BACT</name>
<dbReference type="AlphaFoldDB" id="A0A5B1CGU0"/>
<dbReference type="InterPro" id="IPR000905">
    <property type="entry name" value="Gcp-like_dom"/>
</dbReference>
<evidence type="ECO:0000259" key="1">
    <source>
        <dbReference type="Pfam" id="PF00814"/>
    </source>
</evidence>
<feature type="domain" description="Gcp-like" evidence="1">
    <location>
        <begin position="37"/>
        <end position="142"/>
    </location>
</feature>
<dbReference type="Proteomes" id="UP000322699">
    <property type="component" value="Unassembled WGS sequence"/>
</dbReference>
<accession>A0A5B1CGU0</accession>
<organism evidence="2 3">
    <name type="scientific">Rubripirellula obstinata</name>
    <dbReference type="NCBI Taxonomy" id="406547"/>
    <lineage>
        <taxon>Bacteria</taxon>
        <taxon>Pseudomonadati</taxon>
        <taxon>Planctomycetota</taxon>
        <taxon>Planctomycetia</taxon>
        <taxon>Pirellulales</taxon>
        <taxon>Pirellulaceae</taxon>
        <taxon>Rubripirellula</taxon>
    </lineage>
</organism>
<protein>
    <submittedName>
        <fullName evidence="2">tRNA threonylcarbamoyladenosine biosynthesis protein TsaB</fullName>
    </submittedName>
</protein>